<evidence type="ECO:0000313" key="4">
    <source>
        <dbReference type="EMBL" id="GAA3380157.1"/>
    </source>
</evidence>
<comment type="caution">
    <text evidence="3">The sequence shown here is derived from an EMBL/GenBank/DDBJ whole genome shotgun (WGS) entry which is preliminary data.</text>
</comment>
<feature type="compositionally biased region" description="Basic and acidic residues" evidence="1">
    <location>
        <begin position="37"/>
        <end position="46"/>
    </location>
</feature>
<organism evidence="3 5">
    <name type="scientific">Streptomyces sannanensis</name>
    <dbReference type="NCBI Taxonomy" id="285536"/>
    <lineage>
        <taxon>Bacteria</taxon>
        <taxon>Bacillati</taxon>
        <taxon>Actinomycetota</taxon>
        <taxon>Actinomycetes</taxon>
        <taxon>Kitasatosporales</taxon>
        <taxon>Streptomycetaceae</taxon>
        <taxon>Streptomyces</taxon>
    </lineage>
</organism>
<reference evidence="3" key="3">
    <citation type="submission" date="2023-12" db="EMBL/GenBank/DDBJ databases">
        <authorList>
            <person name="Sun Q."/>
            <person name="Inoue M."/>
        </authorList>
    </citation>
    <scope>NUCLEOTIDE SEQUENCE</scope>
    <source>
        <strain evidence="3">JCM 9651</strain>
    </source>
</reference>
<evidence type="ECO:0000313" key="3">
    <source>
        <dbReference type="EMBL" id="GAA3367543.1"/>
    </source>
</evidence>
<sequence>MVPVAGAQSRQCPGSGARKARSQVSHVETAATPGTVHVRDSKDKEGPQLAFAPRAWADFVSYASER</sequence>
<evidence type="ECO:0000259" key="2">
    <source>
        <dbReference type="Pfam" id="PF04149"/>
    </source>
</evidence>
<dbReference type="Pfam" id="PF04149">
    <property type="entry name" value="DUF397"/>
    <property type="match status" value="1"/>
</dbReference>
<dbReference type="RefSeq" id="WP_425586300.1">
    <property type="nucleotide sequence ID" value="NZ_BAAAYL010000001.1"/>
</dbReference>
<proteinExistence type="predicted"/>
<dbReference type="EMBL" id="BAAAYL010000001">
    <property type="protein sequence ID" value="GAA3367543.1"/>
    <property type="molecule type" value="Genomic_DNA"/>
</dbReference>
<protein>
    <recommendedName>
        <fullName evidence="2">DUF397 domain-containing protein</fullName>
    </recommendedName>
</protein>
<feature type="domain" description="DUF397" evidence="2">
    <location>
        <begin position="25"/>
        <end position="62"/>
    </location>
</feature>
<evidence type="ECO:0000256" key="1">
    <source>
        <dbReference type="SAM" id="MobiDB-lite"/>
    </source>
</evidence>
<name>A0ABP6S3S3_9ACTN</name>
<gene>
    <name evidence="3" type="ORF">GCM10020367_02220</name>
    <name evidence="4" type="ORF">GCM10020367_66620</name>
</gene>
<feature type="region of interest" description="Disordered" evidence="1">
    <location>
        <begin position="1"/>
        <end position="48"/>
    </location>
</feature>
<reference evidence="3" key="1">
    <citation type="journal article" date="2014" name="Int. J. Syst. Evol. Microbiol.">
        <title>Complete genome of a new Firmicutes species belonging to the dominant human colonic microbiota ('Ruminococcus bicirculans') reveals two chromosomes and a selective capacity to utilize plant glucans.</title>
        <authorList>
            <consortium name="NISC Comparative Sequencing Program"/>
            <person name="Wegmann U."/>
            <person name="Louis P."/>
            <person name="Goesmann A."/>
            <person name="Henrissat B."/>
            <person name="Duncan S.H."/>
            <person name="Flint H.J."/>
        </authorList>
    </citation>
    <scope>NUCLEOTIDE SEQUENCE</scope>
    <source>
        <strain evidence="3">JCM 9651</strain>
    </source>
</reference>
<accession>A0ABP6S3S3</accession>
<keyword evidence="5" id="KW-1185">Reference proteome</keyword>
<dbReference type="EMBL" id="BAAAYL010000001">
    <property type="protein sequence ID" value="GAA3380157.1"/>
    <property type="molecule type" value="Genomic_DNA"/>
</dbReference>
<dbReference type="InterPro" id="IPR007278">
    <property type="entry name" value="DUF397"/>
</dbReference>
<reference evidence="5" key="2">
    <citation type="journal article" date="2019" name="Int. J. Syst. Evol. Microbiol.">
        <title>The Global Catalogue of Microorganisms (GCM) 10K type strain sequencing project: providing services to taxonomists for standard genome sequencing and annotation.</title>
        <authorList>
            <consortium name="The Broad Institute Genomics Platform"/>
            <consortium name="The Broad Institute Genome Sequencing Center for Infectious Disease"/>
            <person name="Wu L."/>
            <person name="Ma J."/>
        </authorList>
    </citation>
    <scope>NUCLEOTIDE SEQUENCE [LARGE SCALE GENOMIC DNA]</scope>
    <source>
        <strain evidence="5">JCM 9651</strain>
    </source>
</reference>
<evidence type="ECO:0000313" key="5">
    <source>
        <dbReference type="Proteomes" id="UP001499990"/>
    </source>
</evidence>
<dbReference type="Proteomes" id="UP001499990">
    <property type="component" value="Unassembled WGS sequence"/>
</dbReference>